<dbReference type="EMBL" id="BAABHS010000013">
    <property type="protein sequence ID" value="GAA4969962.1"/>
    <property type="molecule type" value="Genomic_DNA"/>
</dbReference>
<dbReference type="Gene3D" id="3.40.50.720">
    <property type="entry name" value="NAD(P)-binding Rossmann-like Domain"/>
    <property type="match status" value="1"/>
</dbReference>
<feature type="domain" description="NAD(P)-binding" evidence="1">
    <location>
        <begin position="6"/>
        <end position="177"/>
    </location>
</feature>
<dbReference type="Proteomes" id="UP001500466">
    <property type="component" value="Unassembled WGS sequence"/>
</dbReference>
<reference evidence="3" key="1">
    <citation type="journal article" date="2019" name="Int. J. Syst. Evol. Microbiol.">
        <title>The Global Catalogue of Microorganisms (GCM) 10K type strain sequencing project: providing services to taxonomists for standard genome sequencing and annotation.</title>
        <authorList>
            <consortium name="The Broad Institute Genomics Platform"/>
            <consortium name="The Broad Institute Genome Sequencing Center for Infectious Disease"/>
            <person name="Wu L."/>
            <person name="Ma J."/>
        </authorList>
    </citation>
    <scope>NUCLEOTIDE SEQUENCE [LARGE SCALE GENOMIC DNA]</scope>
    <source>
        <strain evidence="3">JCM 17986</strain>
    </source>
</reference>
<dbReference type="PANTHER" id="PTHR43162">
    <property type="match status" value="1"/>
</dbReference>
<protein>
    <submittedName>
        <fullName evidence="2">NAD(P)H-binding protein</fullName>
    </submittedName>
</protein>
<dbReference type="InterPro" id="IPR051604">
    <property type="entry name" value="Ergot_Alk_Oxidoreductase"/>
</dbReference>
<organism evidence="2 3">
    <name type="scientific">Yinghuangia aomiensis</name>
    <dbReference type="NCBI Taxonomy" id="676205"/>
    <lineage>
        <taxon>Bacteria</taxon>
        <taxon>Bacillati</taxon>
        <taxon>Actinomycetota</taxon>
        <taxon>Actinomycetes</taxon>
        <taxon>Kitasatosporales</taxon>
        <taxon>Streptomycetaceae</taxon>
        <taxon>Yinghuangia</taxon>
    </lineage>
</organism>
<comment type="caution">
    <text evidence="2">The sequence shown here is derived from an EMBL/GenBank/DDBJ whole genome shotgun (WGS) entry which is preliminary data.</text>
</comment>
<accession>A0ABP9HG45</accession>
<dbReference type="InterPro" id="IPR036291">
    <property type="entry name" value="NAD(P)-bd_dom_sf"/>
</dbReference>
<dbReference type="RefSeq" id="WP_345676851.1">
    <property type="nucleotide sequence ID" value="NZ_BAABHS010000013.1"/>
</dbReference>
<evidence type="ECO:0000313" key="2">
    <source>
        <dbReference type="EMBL" id="GAA4969962.1"/>
    </source>
</evidence>
<proteinExistence type="predicted"/>
<evidence type="ECO:0000259" key="1">
    <source>
        <dbReference type="Pfam" id="PF13460"/>
    </source>
</evidence>
<dbReference type="Pfam" id="PF13460">
    <property type="entry name" value="NAD_binding_10"/>
    <property type="match status" value="1"/>
</dbReference>
<evidence type="ECO:0000313" key="3">
    <source>
        <dbReference type="Proteomes" id="UP001500466"/>
    </source>
</evidence>
<gene>
    <name evidence="2" type="ORF">GCM10023205_39210</name>
</gene>
<dbReference type="PANTHER" id="PTHR43162:SF1">
    <property type="entry name" value="PRESTALK A DIFFERENTIATION PROTEIN A"/>
    <property type="match status" value="1"/>
</dbReference>
<sequence>MILVAGATGNVGSALADQLTAAGHRIRTLTRNHERTEHPLHERHIVADLNKPDTLDGAFEGVTRVFTLAGYDDMPALAATMRAQGVEHVVLMTGGSAGIQRMDNAISRYMTLSERAIRESGMTWTFLRPRAFMSNSLRWLPQLAAGDVVRVPFSWRRTAFIDPQDIAAVAAEALRNPDLHHGAIHELTGPDALLPEEQVAILARVLDRNLRFAPVPNDEARTEMESRLPRERVDAYFGFYVDNLIDESPVHTTVERVTGRPPVTYEDWAVRNAERLTA</sequence>
<keyword evidence="3" id="KW-1185">Reference proteome</keyword>
<name>A0ABP9HG45_9ACTN</name>
<dbReference type="SUPFAM" id="SSF51735">
    <property type="entry name" value="NAD(P)-binding Rossmann-fold domains"/>
    <property type="match status" value="1"/>
</dbReference>
<dbReference type="Gene3D" id="3.90.25.10">
    <property type="entry name" value="UDP-galactose 4-epimerase, domain 1"/>
    <property type="match status" value="1"/>
</dbReference>
<dbReference type="InterPro" id="IPR016040">
    <property type="entry name" value="NAD(P)-bd_dom"/>
</dbReference>